<dbReference type="AlphaFoldDB" id="A0A922FBA9"/>
<name>A0A922FBA9_CARIL</name>
<dbReference type="GO" id="GO:0009055">
    <property type="term" value="F:electron transfer activity"/>
    <property type="evidence" value="ECO:0007669"/>
    <property type="project" value="InterPro"/>
</dbReference>
<comment type="caution">
    <text evidence="6">The sequence shown here is derived from an EMBL/GenBank/DDBJ whole genome shotgun (WGS) entry which is preliminary data.</text>
</comment>
<feature type="signal peptide" evidence="4">
    <location>
        <begin position="1"/>
        <end position="23"/>
    </location>
</feature>
<dbReference type="OrthoDB" id="2015260at2759"/>
<accession>A0A922FBA9</accession>
<protein>
    <recommendedName>
        <fullName evidence="5">Phytocyanin domain-containing protein</fullName>
    </recommendedName>
</protein>
<keyword evidence="4" id="KW-0732">Signal</keyword>
<keyword evidence="3" id="KW-1133">Transmembrane helix</keyword>
<keyword evidence="3" id="KW-0472">Membrane</keyword>
<feature type="transmembrane region" description="Helical" evidence="3">
    <location>
        <begin position="142"/>
        <end position="164"/>
    </location>
</feature>
<evidence type="ECO:0000256" key="4">
    <source>
        <dbReference type="SAM" id="SignalP"/>
    </source>
</evidence>
<evidence type="ECO:0000313" key="7">
    <source>
        <dbReference type="Proteomes" id="UP000811246"/>
    </source>
</evidence>
<feature type="chain" id="PRO_5036880510" description="Phytocyanin domain-containing protein" evidence="4">
    <location>
        <begin position="24"/>
        <end position="166"/>
    </location>
</feature>
<keyword evidence="2" id="KW-0325">Glycoprotein</keyword>
<organism evidence="6 7">
    <name type="scientific">Carya illinoinensis</name>
    <name type="common">Pecan</name>
    <dbReference type="NCBI Taxonomy" id="32201"/>
    <lineage>
        <taxon>Eukaryota</taxon>
        <taxon>Viridiplantae</taxon>
        <taxon>Streptophyta</taxon>
        <taxon>Embryophyta</taxon>
        <taxon>Tracheophyta</taxon>
        <taxon>Spermatophyta</taxon>
        <taxon>Magnoliopsida</taxon>
        <taxon>eudicotyledons</taxon>
        <taxon>Gunneridae</taxon>
        <taxon>Pentapetalae</taxon>
        <taxon>rosids</taxon>
        <taxon>fabids</taxon>
        <taxon>Fagales</taxon>
        <taxon>Juglandaceae</taxon>
        <taxon>Carya</taxon>
    </lineage>
</organism>
<evidence type="ECO:0000256" key="1">
    <source>
        <dbReference type="ARBA" id="ARBA00023157"/>
    </source>
</evidence>
<proteinExistence type="predicted"/>
<evidence type="ECO:0000256" key="2">
    <source>
        <dbReference type="ARBA" id="ARBA00023180"/>
    </source>
</evidence>
<dbReference type="Gene3D" id="2.60.40.420">
    <property type="entry name" value="Cupredoxins - blue copper proteins"/>
    <property type="match status" value="1"/>
</dbReference>
<dbReference type="InterPro" id="IPR039391">
    <property type="entry name" value="Phytocyanin-like"/>
</dbReference>
<dbReference type="Proteomes" id="UP000811246">
    <property type="component" value="Chromosome 4"/>
</dbReference>
<dbReference type="InterPro" id="IPR008972">
    <property type="entry name" value="Cupredoxin"/>
</dbReference>
<evidence type="ECO:0000313" key="6">
    <source>
        <dbReference type="EMBL" id="KAG6718814.1"/>
    </source>
</evidence>
<reference evidence="6" key="1">
    <citation type="submission" date="2021-01" db="EMBL/GenBank/DDBJ databases">
        <authorList>
            <person name="Lovell J.T."/>
            <person name="Bentley N."/>
            <person name="Bhattarai G."/>
            <person name="Jenkins J.W."/>
            <person name="Sreedasyam A."/>
            <person name="Alarcon Y."/>
            <person name="Bock C."/>
            <person name="Boston L."/>
            <person name="Carlson J."/>
            <person name="Cervantes K."/>
            <person name="Clermont K."/>
            <person name="Krom N."/>
            <person name="Kubenka K."/>
            <person name="Mamidi S."/>
            <person name="Mattison C."/>
            <person name="Monteros M."/>
            <person name="Pisani C."/>
            <person name="Plott C."/>
            <person name="Rajasekar S."/>
            <person name="Rhein H.S."/>
            <person name="Rohla C."/>
            <person name="Song M."/>
            <person name="Hilaire R.S."/>
            <person name="Shu S."/>
            <person name="Wells L."/>
            <person name="Wang X."/>
            <person name="Webber J."/>
            <person name="Heerema R.J."/>
            <person name="Klein P."/>
            <person name="Conner P."/>
            <person name="Grauke L."/>
            <person name="Grimwood J."/>
            <person name="Schmutz J."/>
            <person name="Randall J.J."/>
        </authorList>
    </citation>
    <scope>NUCLEOTIDE SEQUENCE</scope>
    <source>
        <tissue evidence="6">Leaf</tissue>
    </source>
</reference>
<keyword evidence="1" id="KW-1015">Disulfide bond</keyword>
<dbReference type="GO" id="GO:0005886">
    <property type="term" value="C:plasma membrane"/>
    <property type="evidence" value="ECO:0007669"/>
    <property type="project" value="TreeGrafter"/>
</dbReference>
<evidence type="ECO:0000256" key="3">
    <source>
        <dbReference type="SAM" id="Phobius"/>
    </source>
</evidence>
<dbReference type="SUPFAM" id="SSF49503">
    <property type="entry name" value="Cupredoxins"/>
    <property type="match status" value="1"/>
</dbReference>
<dbReference type="FunFam" id="2.60.40.420:FF:000034">
    <property type="entry name" value="Cupredoxin superfamily protein"/>
    <property type="match status" value="1"/>
</dbReference>
<feature type="domain" description="Phytocyanin" evidence="5">
    <location>
        <begin position="24"/>
        <end position="125"/>
    </location>
</feature>
<dbReference type="PROSITE" id="PS51485">
    <property type="entry name" value="PHYTOCYANIN"/>
    <property type="match status" value="1"/>
</dbReference>
<keyword evidence="3" id="KW-0812">Transmembrane</keyword>
<evidence type="ECO:0000259" key="5">
    <source>
        <dbReference type="PROSITE" id="PS51485"/>
    </source>
</evidence>
<gene>
    <name evidence="6" type="ORF">I3842_04G172200</name>
</gene>
<dbReference type="EMBL" id="CM031828">
    <property type="protein sequence ID" value="KAG6718814.1"/>
    <property type="molecule type" value="Genomic_DNA"/>
</dbReference>
<dbReference type="InterPro" id="IPR003245">
    <property type="entry name" value="Phytocyanin_dom"/>
</dbReference>
<dbReference type="PANTHER" id="PTHR33021">
    <property type="entry name" value="BLUE COPPER PROTEIN"/>
    <property type="match status" value="1"/>
</dbReference>
<sequence>MGLIIIMIRYLVLMVALIEAATAVTHQVGGSSEGWTVPSTPSFYTTWAASQTFSVGDILEFKWTSTHNVLEVTETEYDVCLGMNGMPTSTSPVSVTLNNTTARYFICTVGSHCASGQKLAVTSVAATTTPRTSGTSPSGFSASMPTAALLPALLSTIAMISFLLPV</sequence>
<dbReference type="PANTHER" id="PTHR33021:SF350">
    <property type="entry name" value="UCLACYANIN-2"/>
    <property type="match status" value="1"/>
</dbReference>
<dbReference type="Pfam" id="PF02298">
    <property type="entry name" value="Cu_bind_like"/>
    <property type="match status" value="1"/>
</dbReference>